<dbReference type="Pfam" id="PF14031">
    <property type="entry name" value="D-ser_dehydrat"/>
    <property type="match status" value="1"/>
</dbReference>
<reference evidence="4 5" key="2">
    <citation type="submission" date="2022-06" db="EMBL/GenBank/DDBJ databases">
        <title>Genomic Encyclopedia of Type Strains, Phase I: the one thousand microbial genomes (KMG-I) project.</title>
        <authorList>
            <person name="Kyrpides N."/>
        </authorList>
    </citation>
    <scope>NUCLEOTIDE SEQUENCE [LARGE SCALE GENOMIC DNA]</scope>
    <source>
        <strain evidence="4 5">DSM 43889</strain>
    </source>
</reference>
<evidence type="ECO:0000256" key="1">
    <source>
        <dbReference type="ARBA" id="ARBA00005323"/>
    </source>
</evidence>
<sequence length="444" mass="47294">MTDNTGTTRTPTDPARPDPGFIDDGAIGWRFKGLPPAAAHQTLAQLGDSGRRIFDGDFGFPLLVLRDSALRHNAELMALFAADRGMSLAPHLKTSASPQVADYALRAGAWGVTVANPFQARVFMAAGHDRILLANQLVDRAFAVEAAQWLGEDPERRFSCYVDSPAGVAVLADALADQDPNRPLPVLVEVGHEGGRGGCRDTAALAATIDAVRANPTLALAGVSGYEGSVSHSRGSEGLRAVRDYLSWVRAAMDTVLAHRDPRLPEYVVSAGGSLYFDLVGEELATGWPADVPVRVIARPGAYLTHDQGLYHALSPLDGSGSDPAEVARLAPAIEVWAPVLTRPTPDQVILGAGRRELNYDEGLPLPIEARDHRGGSPRPTTGWQVTALNDQHAFLTVPPDADLGPSDLVRLGISHPCTAHDRWLSAVIAADDDTVVSVARCYF</sequence>
<dbReference type="SMART" id="SM01119">
    <property type="entry name" value="D-ser_dehydrat"/>
    <property type="match status" value="1"/>
</dbReference>
<dbReference type="Gene3D" id="3.20.20.10">
    <property type="entry name" value="Alanine racemase"/>
    <property type="match status" value="1"/>
</dbReference>
<protein>
    <submittedName>
        <fullName evidence="4">D-serine deaminase, pyridoxal phosphate-dependent</fullName>
    </submittedName>
</protein>
<evidence type="ECO:0000313" key="4">
    <source>
        <dbReference type="EMBL" id="MCP2330712.1"/>
    </source>
</evidence>
<dbReference type="Proteomes" id="UP000791080">
    <property type="component" value="Unassembled WGS sequence"/>
</dbReference>
<feature type="domain" description="D-serine dehydratase-like" evidence="3">
    <location>
        <begin position="333"/>
        <end position="431"/>
    </location>
</feature>
<organism evidence="4 5">
    <name type="scientific">Actinoalloteichus caeruleus DSM 43889</name>
    <dbReference type="NCBI Taxonomy" id="1120930"/>
    <lineage>
        <taxon>Bacteria</taxon>
        <taxon>Bacillati</taxon>
        <taxon>Actinomycetota</taxon>
        <taxon>Actinomycetes</taxon>
        <taxon>Pseudonocardiales</taxon>
        <taxon>Pseudonocardiaceae</taxon>
        <taxon>Actinoalloteichus</taxon>
        <taxon>Actinoalloteichus cyanogriseus</taxon>
    </lineage>
</organism>
<dbReference type="InterPro" id="IPR001608">
    <property type="entry name" value="Ala_racemase_N"/>
</dbReference>
<dbReference type="InterPro" id="IPR051466">
    <property type="entry name" value="D-amino_acid_metab_enzyme"/>
</dbReference>
<dbReference type="Gene3D" id="2.40.37.20">
    <property type="entry name" value="D-serine dehydratase-like domain"/>
    <property type="match status" value="1"/>
</dbReference>
<evidence type="ECO:0000313" key="5">
    <source>
        <dbReference type="Proteomes" id="UP000791080"/>
    </source>
</evidence>
<dbReference type="InterPro" id="IPR042208">
    <property type="entry name" value="D-ser_dehydrat-like_sf"/>
</dbReference>
<evidence type="ECO:0000256" key="2">
    <source>
        <dbReference type="ARBA" id="ARBA00023239"/>
    </source>
</evidence>
<keyword evidence="5" id="KW-1185">Reference proteome</keyword>
<dbReference type="PANTHER" id="PTHR28004:SF8">
    <property type="entry name" value="D-SERINE DEAMINASE"/>
    <property type="match status" value="1"/>
</dbReference>
<name>A0ABT1JDZ4_ACTCY</name>
<keyword evidence="2" id="KW-0456">Lyase</keyword>
<evidence type="ECO:0000259" key="3">
    <source>
        <dbReference type="SMART" id="SM01119"/>
    </source>
</evidence>
<dbReference type="InterPro" id="IPR026956">
    <property type="entry name" value="D-ser_dehydrat-like_dom"/>
</dbReference>
<dbReference type="InterPro" id="IPR029066">
    <property type="entry name" value="PLP-binding_barrel"/>
</dbReference>
<comment type="caution">
    <text evidence="4">The sequence shown here is derived from an EMBL/GenBank/DDBJ whole genome shotgun (WGS) entry which is preliminary data.</text>
</comment>
<dbReference type="SUPFAM" id="SSF51419">
    <property type="entry name" value="PLP-binding barrel"/>
    <property type="match status" value="1"/>
</dbReference>
<dbReference type="EMBL" id="AUBJ02000001">
    <property type="protein sequence ID" value="MCP2330712.1"/>
    <property type="molecule type" value="Genomic_DNA"/>
</dbReference>
<dbReference type="RefSeq" id="WP_051314305.1">
    <property type="nucleotide sequence ID" value="NZ_AUBJ02000001.1"/>
</dbReference>
<proteinExistence type="inferred from homology"/>
<comment type="similarity">
    <text evidence="1">Belongs to the DSD1 family.</text>
</comment>
<reference evidence="4 5" key="1">
    <citation type="submission" date="2013-07" db="EMBL/GenBank/DDBJ databases">
        <authorList>
            <consortium name="DOE Joint Genome Institute"/>
            <person name="Reeve W."/>
            <person name="Huntemann M."/>
            <person name="Han J."/>
            <person name="Chen A."/>
            <person name="Kyrpides N."/>
            <person name="Mavromatis K."/>
            <person name="Markowitz V."/>
            <person name="Palaniappan K."/>
            <person name="Ivanova N."/>
            <person name="Schaumberg A."/>
            <person name="Pati A."/>
            <person name="Liolios K."/>
            <person name="Nordberg H.P."/>
            <person name="Cantor M.N."/>
            <person name="Hua S.X."/>
            <person name="Woyke T."/>
        </authorList>
    </citation>
    <scope>NUCLEOTIDE SEQUENCE [LARGE SCALE GENOMIC DNA]</scope>
    <source>
        <strain evidence="4 5">DSM 43889</strain>
    </source>
</reference>
<gene>
    <name evidence="4" type="ORF">G443_000982</name>
</gene>
<dbReference type="Pfam" id="PF01168">
    <property type="entry name" value="Ala_racemase_N"/>
    <property type="match status" value="1"/>
</dbReference>
<accession>A0ABT1JDZ4</accession>
<dbReference type="PANTHER" id="PTHR28004">
    <property type="entry name" value="ZGC:162816-RELATED"/>
    <property type="match status" value="1"/>
</dbReference>